<dbReference type="AlphaFoldDB" id="N1Q9X0"/>
<accession>N1Q9X0</accession>
<proteinExistence type="predicted"/>
<reference evidence="1 2" key="1">
    <citation type="journal article" date="2012" name="PLoS Pathog.">
        <title>Diverse lifestyles and strategies of plant pathogenesis encoded in the genomes of eighteen Dothideomycetes fungi.</title>
        <authorList>
            <person name="Ohm R.A."/>
            <person name="Feau N."/>
            <person name="Henrissat B."/>
            <person name="Schoch C.L."/>
            <person name="Horwitz B.A."/>
            <person name="Barry K.W."/>
            <person name="Condon B.J."/>
            <person name="Copeland A.C."/>
            <person name="Dhillon B."/>
            <person name="Glaser F."/>
            <person name="Hesse C.N."/>
            <person name="Kosti I."/>
            <person name="LaButti K."/>
            <person name="Lindquist E.A."/>
            <person name="Lucas S."/>
            <person name="Salamov A.A."/>
            <person name="Bradshaw R.E."/>
            <person name="Ciuffetti L."/>
            <person name="Hamelin R.C."/>
            <person name="Kema G.H.J."/>
            <person name="Lawrence C."/>
            <person name="Scott J.A."/>
            <person name="Spatafora J.W."/>
            <person name="Turgeon B.G."/>
            <person name="de Wit P.J.G.M."/>
            <person name="Zhong S."/>
            <person name="Goodwin S.B."/>
            <person name="Grigoriev I.V."/>
        </authorList>
    </citation>
    <scope>NUCLEOTIDE SEQUENCE [LARGE SCALE GENOMIC DNA]</scope>
    <source>
        <strain evidence="1 2">CIRAD86</strain>
    </source>
</reference>
<gene>
    <name evidence="1" type="ORF">MYCFIDRAFT_171072</name>
</gene>
<dbReference type="VEuPathDB" id="FungiDB:MYCFIDRAFT_171072"/>
<name>N1Q9X0_PSEFD</name>
<sequence>MREKFAVLEDRDMMTALDRDRHAADCFGRAIGVGHSRVTLKLMDVETKMCQKQEGMRFCQTFAACAWASVSRARSSAKCGVFYSGKAIAIQVAGVRISDARWWFGFVPPSHYESMRGQDGGRDAESKQATHAGHVEFDAAEEEHGDDTLFMFATYSDGGREEVAEAWTEAERCLSVAFWHSVRPRWTSTDISDDAIKLAACGARSQLHGTMGRLGWGWVGLGREGKEGYEALLSPPESRWAAQPGSAQIIIVMVGAGGRLAGQTFPLQRLPVCRKWLAMLQEYGTIDYTSGIRSAPR</sequence>
<dbReference type="GeneID" id="19332578"/>
<dbReference type="HOGENOM" id="CLU_937265_0_0_1"/>
<keyword evidence="2" id="KW-1185">Reference proteome</keyword>
<organism evidence="1 2">
    <name type="scientific">Pseudocercospora fijiensis (strain CIRAD86)</name>
    <name type="common">Black leaf streak disease fungus</name>
    <name type="synonym">Mycosphaerella fijiensis</name>
    <dbReference type="NCBI Taxonomy" id="383855"/>
    <lineage>
        <taxon>Eukaryota</taxon>
        <taxon>Fungi</taxon>
        <taxon>Dikarya</taxon>
        <taxon>Ascomycota</taxon>
        <taxon>Pezizomycotina</taxon>
        <taxon>Dothideomycetes</taxon>
        <taxon>Dothideomycetidae</taxon>
        <taxon>Mycosphaerellales</taxon>
        <taxon>Mycosphaerellaceae</taxon>
        <taxon>Pseudocercospora</taxon>
    </lineage>
</organism>
<evidence type="ECO:0000313" key="2">
    <source>
        <dbReference type="Proteomes" id="UP000016932"/>
    </source>
</evidence>
<dbReference type="RefSeq" id="XP_007922197.1">
    <property type="nucleotide sequence ID" value="XM_007924006.1"/>
</dbReference>
<evidence type="ECO:0000313" key="1">
    <source>
        <dbReference type="EMBL" id="EME89654.1"/>
    </source>
</evidence>
<dbReference type="EMBL" id="KB446555">
    <property type="protein sequence ID" value="EME89654.1"/>
    <property type="molecule type" value="Genomic_DNA"/>
</dbReference>
<dbReference type="Proteomes" id="UP000016932">
    <property type="component" value="Unassembled WGS sequence"/>
</dbReference>
<protein>
    <submittedName>
        <fullName evidence="1">Uncharacterized protein</fullName>
    </submittedName>
</protein>
<dbReference type="KEGG" id="pfj:MYCFIDRAFT_171072"/>